<evidence type="ECO:0000313" key="3">
    <source>
        <dbReference type="EMBL" id="MBB6567746.1"/>
    </source>
</evidence>
<dbReference type="PANTHER" id="PTHR43477:SF1">
    <property type="entry name" value="DIHYDROANTICAPSIN 7-DEHYDROGENASE"/>
    <property type="match status" value="1"/>
</dbReference>
<protein>
    <submittedName>
        <fullName evidence="3">NAD(P)-dependent dehydrogenase (Short-subunit alcohol dehydrogenase family)</fullName>
    </submittedName>
    <submittedName>
        <fullName evidence="4">SDR family oxidoreductase</fullName>
    </submittedName>
</protein>
<dbReference type="EMBL" id="JABJRC010000001">
    <property type="protein sequence ID" value="NOL39658.1"/>
    <property type="molecule type" value="Genomic_DNA"/>
</dbReference>
<evidence type="ECO:0000313" key="6">
    <source>
        <dbReference type="Proteomes" id="UP000553957"/>
    </source>
</evidence>
<dbReference type="Pfam" id="PF13561">
    <property type="entry name" value="adh_short_C2"/>
    <property type="match status" value="1"/>
</dbReference>
<dbReference type="PROSITE" id="PS00061">
    <property type="entry name" value="ADH_SHORT"/>
    <property type="match status" value="1"/>
</dbReference>
<dbReference type="InterPro" id="IPR051122">
    <property type="entry name" value="SDR_DHRS6-like"/>
</dbReference>
<proteinExistence type="inferred from homology"/>
<dbReference type="InterPro" id="IPR036291">
    <property type="entry name" value="NAD(P)-bd_dom_sf"/>
</dbReference>
<organism evidence="4 5">
    <name type="scientific">Kribbella sandramycini</name>
    <dbReference type="NCBI Taxonomy" id="60450"/>
    <lineage>
        <taxon>Bacteria</taxon>
        <taxon>Bacillati</taxon>
        <taxon>Actinomycetota</taxon>
        <taxon>Actinomycetes</taxon>
        <taxon>Propionibacteriales</taxon>
        <taxon>Kribbellaceae</taxon>
        <taxon>Kribbella</taxon>
    </lineage>
</organism>
<gene>
    <name evidence="3" type="ORF">HNR71_003383</name>
    <name evidence="4" type="ORF">HPO96_05305</name>
</gene>
<dbReference type="CDD" id="cd05233">
    <property type="entry name" value="SDR_c"/>
    <property type="match status" value="1"/>
</dbReference>
<dbReference type="PRINTS" id="PR00080">
    <property type="entry name" value="SDRFAMILY"/>
</dbReference>
<evidence type="ECO:0000256" key="2">
    <source>
        <dbReference type="ARBA" id="ARBA00023002"/>
    </source>
</evidence>
<dbReference type="Gene3D" id="3.40.50.720">
    <property type="entry name" value="NAD(P)-binding Rossmann-like Domain"/>
    <property type="match status" value="1"/>
</dbReference>
<evidence type="ECO:0000256" key="1">
    <source>
        <dbReference type="ARBA" id="ARBA00006484"/>
    </source>
</evidence>
<dbReference type="FunFam" id="3.40.50.720:FF:000084">
    <property type="entry name" value="Short-chain dehydrogenase reductase"/>
    <property type="match status" value="1"/>
</dbReference>
<name>A0A7Y4KW04_9ACTN</name>
<keyword evidence="2" id="KW-0560">Oxidoreductase</keyword>
<dbReference type="Proteomes" id="UP000534306">
    <property type="component" value="Unassembled WGS sequence"/>
</dbReference>
<dbReference type="RefSeq" id="WP_171671458.1">
    <property type="nucleotide sequence ID" value="NZ_BAAAGT010000003.1"/>
</dbReference>
<comment type="similarity">
    <text evidence="1">Belongs to the short-chain dehydrogenases/reductases (SDR) family.</text>
</comment>
<accession>A0A7Y4KW04</accession>
<sequence>MNRLQNKVAIVTGAAGLLGLAGVRAMAREGAQVVMMDLSPTVHERAQELTGSGYDVSAYVGDVSSEKDMSGVVEHAKKTYGRLDIIWNNAGIMGAGWLEQDTDVVNTTQQHLLRTLEVNVSSVFLGSKFAIPVMLEGGGGSIINTSSIQGANGDTALISYGTSKAAIDYVTKAVATAYGHLGIRSNAVAPGLIPPPVDPTGPEWASGVAPQDLLRDSQLLDSQGRPEDIANIVVFLASDEAKFITGELIRVDGGLTAHLPTLSDRRKLAKA</sequence>
<evidence type="ECO:0000313" key="5">
    <source>
        <dbReference type="Proteomes" id="UP000534306"/>
    </source>
</evidence>
<reference evidence="3 6" key="2">
    <citation type="submission" date="2020-08" db="EMBL/GenBank/DDBJ databases">
        <title>Sequencing the genomes of 1000 actinobacteria strains.</title>
        <authorList>
            <person name="Klenk H.-P."/>
        </authorList>
    </citation>
    <scope>NUCLEOTIDE SEQUENCE [LARGE SCALE GENOMIC DNA]</scope>
    <source>
        <strain evidence="3 6">DSM 15626</strain>
    </source>
</reference>
<dbReference type="AlphaFoldDB" id="A0A7Y4KW04"/>
<comment type="caution">
    <text evidence="4">The sequence shown here is derived from an EMBL/GenBank/DDBJ whole genome shotgun (WGS) entry which is preliminary data.</text>
</comment>
<dbReference type="PRINTS" id="PR00081">
    <property type="entry name" value="GDHRDH"/>
</dbReference>
<dbReference type="GO" id="GO:0016491">
    <property type="term" value="F:oxidoreductase activity"/>
    <property type="evidence" value="ECO:0007669"/>
    <property type="project" value="UniProtKB-KW"/>
</dbReference>
<dbReference type="PANTHER" id="PTHR43477">
    <property type="entry name" value="DIHYDROANTICAPSIN 7-DEHYDROGENASE"/>
    <property type="match status" value="1"/>
</dbReference>
<dbReference type="InterPro" id="IPR020904">
    <property type="entry name" value="Sc_DH/Rdtase_CS"/>
</dbReference>
<reference evidence="4 5" key="1">
    <citation type="submission" date="2020-05" db="EMBL/GenBank/DDBJ databases">
        <title>Genome sequence of Kribbella sandramycini ATCC 39419.</title>
        <authorList>
            <person name="Maclea K.S."/>
            <person name="Fair J.L."/>
        </authorList>
    </citation>
    <scope>NUCLEOTIDE SEQUENCE [LARGE SCALE GENOMIC DNA]</scope>
    <source>
        <strain evidence="4 5">ATCC 39419</strain>
    </source>
</reference>
<dbReference type="InterPro" id="IPR002347">
    <property type="entry name" value="SDR_fam"/>
</dbReference>
<evidence type="ECO:0000313" key="4">
    <source>
        <dbReference type="EMBL" id="NOL39658.1"/>
    </source>
</evidence>
<keyword evidence="5" id="KW-1185">Reference proteome</keyword>
<dbReference type="Proteomes" id="UP000553957">
    <property type="component" value="Unassembled WGS sequence"/>
</dbReference>
<dbReference type="SUPFAM" id="SSF51735">
    <property type="entry name" value="NAD(P)-binding Rossmann-fold domains"/>
    <property type="match status" value="1"/>
</dbReference>
<dbReference type="EMBL" id="JACHKF010000001">
    <property type="protein sequence ID" value="MBB6567746.1"/>
    <property type="molecule type" value="Genomic_DNA"/>
</dbReference>